<dbReference type="InterPro" id="IPR002100">
    <property type="entry name" value="TF_MADSbox"/>
</dbReference>
<evidence type="ECO:0000256" key="6">
    <source>
        <dbReference type="SAM" id="MobiDB-lite"/>
    </source>
</evidence>
<evidence type="ECO:0000256" key="4">
    <source>
        <dbReference type="ARBA" id="ARBA00023163"/>
    </source>
</evidence>
<dbReference type="PROSITE" id="PS50066">
    <property type="entry name" value="MADS_BOX_2"/>
    <property type="match status" value="1"/>
</dbReference>
<keyword evidence="2" id="KW-0805">Transcription regulation</keyword>
<dbReference type="SUPFAM" id="SSF55455">
    <property type="entry name" value="SRF-like"/>
    <property type="match status" value="1"/>
</dbReference>
<organism evidence="9 10">
    <name type="scientific">Rubus argutus</name>
    <name type="common">Southern blackberry</name>
    <dbReference type="NCBI Taxonomy" id="59490"/>
    <lineage>
        <taxon>Eukaryota</taxon>
        <taxon>Viridiplantae</taxon>
        <taxon>Streptophyta</taxon>
        <taxon>Embryophyta</taxon>
        <taxon>Tracheophyta</taxon>
        <taxon>Spermatophyta</taxon>
        <taxon>Magnoliopsida</taxon>
        <taxon>eudicotyledons</taxon>
        <taxon>Gunneridae</taxon>
        <taxon>Pentapetalae</taxon>
        <taxon>rosids</taxon>
        <taxon>fabids</taxon>
        <taxon>Rosales</taxon>
        <taxon>Rosaceae</taxon>
        <taxon>Rosoideae</taxon>
        <taxon>Rosoideae incertae sedis</taxon>
        <taxon>Rubus</taxon>
    </lineage>
</organism>
<dbReference type="Gene3D" id="3.40.1810.10">
    <property type="entry name" value="Transcription factor, MADS-box"/>
    <property type="match status" value="1"/>
</dbReference>
<sequence length="211" mass="24098">MTRKKLEMKKIDNAAARQVTFSKRKRGLFKKAEELSTLCDADIALMVFSNTGKLYHYSNSNSNVEQLIKRHSLYSEKLDKLNQPSLDLQVESSSCAKQIAEKKHELSQIMGEELQELDLQQLKQLEKLISSALRRVTYAKGEKFLNEINFLKWKRARLKEENKKLKQMARTSRVQTALESSAPDHCSSSADPPQDHDSSDTSLKLGLPFPN</sequence>
<evidence type="ECO:0000256" key="1">
    <source>
        <dbReference type="ARBA" id="ARBA00004123"/>
    </source>
</evidence>
<comment type="subcellular location">
    <subcellularLocation>
        <location evidence="1">Nucleus</location>
    </subcellularLocation>
</comment>
<evidence type="ECO:0000259" key="7">
    <source>
        <dbReference type="PROSITE" id="PS50066"/>
    </source>
</evidence>
<dbReference type="GO" id="GO:0003700">
    <property type="term" value="F:DNA-binding transcription factor activity"/>
    <property type="evidence" value="ECO:0007669"/>
    <property type="project" value="InterPro"/>
</dbReference>
<name>A0AAW1Y2A5_RUBAR</name>
<dbReference type="InterPro" id="IPR033896">
    <property type="entry name" value="MEF2-like_N"/>
</dbReference>
<dbReference type="PRINTS" id="PR00404">
    <property type="entry name" value="MADSDOMAIN"/>
</dbReference>
<dbReference type="PROSITE" id="PS51297">
    <property type="entry name" value="K_BOX"/>
    <property type="match status" value="1"/>
</dbReference>
<reference evidence="9 10" key="1">
    <citation type="journal article" date="2023" name="G3 (Bethesda)">
        <title>A chromosome-length genome assembly and annotation of blackberry (Rubus argutus, cv. 'Hillquist').</title>
        <authorList>
            <person name="Bruna T."/>
            <person name="Aryal R."/>
            <person name="Dudchenko O."/>
            <person name="Sargent D.J."/>
            <person name="Mead D."/>
            <person name="Buti M."/>
            <person name="Cavallini A."/>
            <person name="Hytonen T."/>
            <person name="Andres J."/>
            <person name="Pham M."/>
            <person name="Weisz D."/>
            <person name="Mascagni F."/>
            <person name="Usai G."/>
            <person name="Natali L."/>
            <person name="Bassil N."/>
            <person name="Fernandez G.E."/>
            <person name="Lomsadze A."/>
            <person name="Armour M."/>
            <person name="Olukolu B."/>
            <person name="Poorten T."/>
            <person name="Britton C."/>
            <person name="Davik J."/>
            <person name="Ashrafi H."/>
            <person name="Aiden E.L."/>
            <person name="Borodovsky M."/>
            <person name="Worthington M."/>
        </authorList>
    </citation>
    <scope>NUCLEOTIDE SEQUENCE [LARGE SCALE GENOMIC DNA]</scope>
    <source>
        <strain evidence="9">PI 553951</strain>
    </source>
</reference>
<dbReference type="InterPro" id="IPR050142">
    <property type="entry name" value="MADS-box/MEF2_TF"/>
</dbReference>
<dbReference type="EMBL" id="JBEDUW010000002">
    <property type="protein sequence ID" value="KAK9943167.1"/>
    <property type="molecule type" value="Genomic_DNA"/>
</dbReference>
<dbReference type="Pfam" id="PF00319">
    <property type="entry name" value="SRF-TF"/>
    <property type="match status" value="1"/>
</dbReference>
<proteinExistence type="predicted"/>
<dbReference type="GO" id="GO:0005634">
    <property type="term" value="C:nucleus"/>
    <property type="evidence" value="ECO:0007669"/>
    <property type="project" value="UniProtKB-SubCell"/>
</dbReference>
<dbReference type="GO" id="GO:0045944">
    <property type="term" value="P:positive regulation of transcription by RNA polymerase II"/>
    <property type="evidence" value="ECO:0007669"/>
    <property type="project" value="InterPro"/>
</dbReference>
<feature type="region of interest" description="Disordered" evidence="6">
    <location>
        <begin position="164"/>
        <end position="211"/>
    </location>
</feature>
<dbReference type="PANTHER" id="PTHR48019">
    <property type="entry name" value="SERUM RESPONSE FACTOR HOMOLOG"/>
    <property type="match status" value="1"/>
</dbReference>
<accession>A0AAW1Y2A5</accession>
<keyword evidence="3" id="KW-0238">DNA-binding</keyword>
<dbReference type="InterPro" id="IPR036879">
    <property type="entry name" value="TF_MADSbox_sf"/>
</dbReference>
<comment type="caution">
    <text evidence="9">The sequence shown here is derived from an EMBL/GenBank/DDBJ whole genome shotgun (WGS) entry which is preliminary data.</text>
</comment>
<dbReference type="Pfam" id="PF01486">
    <property type="entry name" value="K-box"/>
    <property type="match status" value="1"/>
</dbReference>
<dbReference type="CDD" id="cd00265">
    <property type="entry name" value="MADS_MEF2_like"/>
    <property type="match status" value="1"/>
</dbReference>
<feature type="domain" description="MADS-box" evidence="7">
    <location>
        <begin position="1"/>
        <end position="61"/>
    </location>
</feature>
<keyword evidence="4" id="KW-0804">Transcription</keyword>
<evidence type="ECO:0000313" key="10">
    <source>
        <dbReference type="Proteomes" id="UP001457282"/>
    </source>
</evidence>
<dbReference type="Proteomes" id="UP001457282">
    <property type="component" value="Unassembled WGS sequence"/>
</dbReference>
<dbReference type="SMART" id="SM00432">
    <property type="entry name" value="MADS"/>
    <property type="match status" value="1"/>
</dbReference>
<dbReference type="AlphaFoldDB" id="A0AAW1Y2A5"/>
<keyword evidence="10" id="KW-1185">Reference proteome</keyword>
<evidence type="ECO:0000256" key="5">
    <source>
        <dbReference type="ARBA" id="ARBA00023242"/>
    </source>
</evidence>
<evidence type="ECO:0000259" key="8">
    <source>
        <dbReference type="PROSITE" id="PS51297"/>
    </source>
</evidence>
<dbReference type="GO" id="GO:0000977">
    <property type="term" value="F:RNA polymerase II transcription regulatory region sequence-specific DNA binding"/>
    <property type="evidence" value="ECO:0007669"/>
    <property type="project" value="InterPro"/>
</dbReference>
<feature type="domain" description="K-box" evidence="8">
    <location>
        <begin position="85"/>
        <end position="180"/>
    </location>
</feature>
<evidence type="ECO:0000256" key="3">
    <source>
        <dbReference type="ARBA" id="ARBA00023125"/>
    </source>
</evidence>
<dbReference type="GO" id="GO:0046983">
    <property type="term" value="F:protein dimerization activity"/>
    <property type="evidence" value="ECO:0007669"/>
    <property type="project" value="InterPro"/>
</dbReference>
<keyword evidence="5" id="KW-0539">Nucleus</keyword>
<feature type="compositionally biased region" description="Polar residues" evidence="6">
    <location>
        <begin position="169"/>
        <end position="179"/>
    </location>
</feature>
<protein>
    <submittedName>
        <fullName evidence="9">Uncharacterized protein</fullName>
    </submittedName>
</protein>
<dbReference type="PROSITE" id="PS00350">
    <property type="entry name" value="MADS_BOX_1"/>
    <property type="match status" value="1"/>
</dbReference>
<gene>
    <name evidence="9" type="ORF">M0R45_008785</name>
</gene>
<evidence type="ECO:0000256" key="2">
    <source>
        <dbReference type="ARBA" id="ARBA00023015"/>
    </source>
</evidence>
<dbReference type="InterPro" id="IPR002487">
    <property type="entry name" value="TF_Kbox"/>
</dbReference>
<evidence type="ECO:0000313" key="9">
    <source>
        <dbReference type="EMBL" id="KAK9943167.1"/>
    </source>
</evidence>